<evidence type="ECO:0000256" key="5">
    <source>
        <dbReference type="ARBA" id="ARBA00023004"/>
    </source>
</evidence>
<keyword evidence="6" id="KW-0411">Iron-sulfur</keyword>
<comment type="similarity">
    <text evidence="3">Belongs to the DNA glycosylase family. DEMETER subfamily.</text>
</comment>
<dbReference type="GO" id="GO:0006284">
    <property type="term" value="P:base-excision repair"/>
    <property type="evidence" value="ECO:0007669"/>
    <property type="project" value="InterPro"/>
</dbReference>
<evidence type="ECO:0000256" key="1">
    <source>
        <dbReference type="ARBA" id="ARBA00001966"/>
    </source>
</evidence>
<dbReference type="InterPro" id="IPR023170">
    <property type="entry name" value="HhH_base_excis_C"/>
</dbReference>
<feature type="domain" description="HhH-GPD" evidence="10">
    <location>
        <begin position="575"/>
        <end position="737"/>
    </location>
</feature>
<evidence type="ECO:0000256" key="4">
    <source>
        <dbReference type="ARBA" id="ARBA00022723"/>
    </source>
</evidence>
<comment type="subcellular location">
    <subcellularLocation>
        <location evidence="2">Nucleus</location>
    </subcellularLocation>
</comment>
<sequence>MGREVEGDAEMGADKEKWWEEERRVFRGRAESFIARMHLVQGDRRFSKWKGSVVDSVIGVFLTQNVSDHLSSSAFMSLVAKFPARSSGSSNTTKLEHISRPLASNDTTSGEGKMSEQQSCDPSSVVIHEAASADEKEMTSSNGSPESNTGSSTSDYLGINNLNSHEGELGIGHESPDSGSALSVTVMSSTSGVEGEDRSSMEDVVSSQNSSVASQNNSKYNVQTADQGKLNSLLNFDSDDLLSGGMGNGFNSFTDLLKMADNRGLQELNNPGNGRTLSTEHSAGINQFRSIGIDQMPSLPNPSNYLCGARPSIYNSNSHFQSIQSDFMGSSYAPSLSSYYQNCLSSNFKGLENTGAVEANQSNASPAASGIDKTNRIELLGRQCSPSAENSTKGMGHHLLLDSRVSSVNTYAPVRQSPMQPKTSLGSEIRVEMHSSCQSNVVKETIQASDTTCSSKLSLSGENIAMFQQRETEATWQVESTQHGVKAEPQMEDHLTSQTCSKEQNNDDKQQENLLEDVGVVKLNLRKEASSSQKVSEASKNASKGRKVKPEIDKKKSFDWDSLRKQACCDGAKKERSSDAMDSLDYEALRNADVNVISHTIRERGMNNLLAERIKEFLNRLVRDHGSTDLEWLRDVPPDKAKDYLLSIRGLGLKSVECVRLLTLHHLAFPVDTNVGRICVRLGWVPLQPLPESLQLHLLEMYPMLETIQKYLWPRLCKLDQRTLYELHYQLITFGKVFCTKSKPNCNACPMRGECKHFASAFASARLALPGPEEKGLVSSSSPSFPEGIRAPVFKTVPLPQLEGSTQAQDQTVPRNCEPIIEEPASPEPECVETLESAIEDDFFDDLDEIPTIKLNMEEFTQNLQNYMQKNNMDLQDGDMSKALVAITPDSANIPMPKLKNVSRLRTEHQVYELPDSHPLLEGLDKRERDDPSPYLLAIWTPGKKTFG</sequence>
<evidence type="ECO:0000256" key="6">
    <source>
        <dbReference type="ARBA" id="ARBA00023014"/>
    </source>
</evidence>
<evidence type="ECO:0000313" key="11">
    <source>
        <dbReference type="EMBL" id="KAJ6804528.1"/>
    </source>
</evidence>
<dbReference type="InterPro" id="IPR003651">
    <property type="entry name" value="Endonuclease3_FeS-loop_motif"/>
</dbReference>
<dbReference type="AlphaFoldDB" id="A0AAX6EKS4"/>
<evidence type="ECO:0000256" key="9">
    <source>
        <dbReference type="SAM" id="MobiDB-lite"/>
    </source>
</evidence>
<dbReference type="Gene3D" id="1.10.1670.10">
    <property type="entry name" value="Helix-hairpin-Helix base-excision DNA repair enzymes (C-terminal)"/>
    <property type="match status" value="1"/>
</dbReference>
<feature type="compositionally biased region" description="Low complexity" evidence="9">
    <location>
        <begin position="204"/>
        <end position="218"/>
    </location>
</feature>
<dbReference type="PANTHER" id="PTHR46213:SF13">
    <property type="entry name" value="DEMETER-LIKE PROTEIN 2-RELATED"/>
    <property type="match status" value="1"/>
</dbReference>
<keyword evidence="7" id="KW-0238">DNA-binding</keyword>
<keyword evidence="5" id="KW-0408">Iron</keyword>
<dbReference type="GO" id="GO:0003677">
    <property type="term" value="F:DNA binding"/>
    <property type="evidence" value="ECO:0007669"/>
    <property type="project" value="UniProtKB-KW"/>
</dbReference>
<dbReference type="SMART" id="SM00478">
    <property type="entry name" value="ENDO3c"/>
    <property type="match status" value="1"/>
</dbReference>
<organism evidence="11 12">
    <name type="scientific">Iris pallida</name>
    <name type="common">Sweet iris</name>
    <dbReference type="NCBI Taxonomy" id="29817"/>
    <lineage>
        <taxon>Eukaryota</taxon>
        <taxon>Viridiplantae</taxon>
        <taxon>Streptophyta</taxon>
        <taxon>Embryophyta</taxon>
        <taxon>Tracheophyta</taxon>
        <taxon>Spermatophyta</taxon>
        <taxon>Magnoliopsida</taxon>
        <taxon>Liliopsida</taxon>
        <taxon>Asparagales</taxon>
        <taxon>Iridaceae</taxon>
        <taxon>Iridoideae</taxon>
        <taxon>Irideae</taxon>
        <taxon>Iris</taxon>
    </lineage>
</organism>
<reference evidence="11" key="2">
    <citation type="submission" date="2023-04" db="EMBL/GenBank/DDBJ databases">
        <authorList>
            <person name="Bruccoleri R.E."/>
            <person name="Oakeley E.J."/>
            <person name="Faust A.-M."/>
            <person name="Dessus-Babus S."/>
            <person name="Altorfer M."/>
            <person name="Burckhardt D."/>
            <person name="Oertli M."/>
            <person name="Naumann U."/>
            <person name="Petersen F."/>
            <person name="Wong J."/>
        </authorList>
    </citation>
    <scope>NUCLEOTIDE SEQUENCE</scope>
    <source>
        <strain evidence="11">GSM-AAB239-AS_SAM_17_03QT</strain>
        <tissue evidence="11">Leaf</tissue>
    </source>
</reference>
<dbReference type="SUPFAM" id="SSF48150">
    <property type="entry name" value="DNA-glycosylase"/>
    <property type="match status" value="1"/>
</dbReference>
<dbReference type="FunFam" id="1.10.1670.10:FF:000004">
    <property type="entry name" value="DNA glycosylase/AP lyase ROS1"/>
    <property type="match status" value="1"/>
</dbReference>
<feature type="compositionally biased region" description="Polar residues" evidence="9">
    <location>
        <begin position="177"/>
        <end position="192"/>
    </location>
</feature>
<feature type="compositionally biased region" description="Polar residues" evidence="9">
    <location>
        <begin position="530"/>
        <end position="542"/>
    </location>
</feature>
<dbReference type="CDD" id="cd00056">
    <property type="entry name" value="ENDO3c"/>
    <property type="match status" value="1"/>
</dbReference>
<feature type="region of interest" description="Disordered" evidence="9">
    <location>
        <begin position="484"/>
        <end position="508"/>
    </location>
</feature>
<dbReference type="PANTHER" id="PTHR46213">
    <property type="entry name" value="TRANSCRIPTIONAL ACTIVATOR DEMETER"/>
    <property type="match status" value="1"/>
</dbReference>
<dbReference type="Proteomes" id="UP001140949">
    <property type="component" value="Unassembled WGS sequence"/>
</dbReference>
<keyword evidence="8" id="KW-0539">Nucleus</keyword>
<name>A0AAX6EKS4_IRIPA</name>
<gene>
    <name evidence="11" type="ORF">M6B38_183690</name>
</gene>
<evidence type="ECO:0000256" key="2">
    <source>
        <dbReference type="ARBA" id="ARBA00004123"/>
    </source>
</evidence>
<keyword evidence="12" id="KW-1185">Reference proteome</keyword>
<feature type="region of interest" description="Disordered" evidence="9">
    <location>
        <begin position="84"/>
        <end position="221"/>
    </location>
</feature>
<reference evidence="11" key="1">
    <citation type="journal article" date="2023" name="GigaByte">
        <title>Genome assembly of the bearded iris, Iris pallida Lam.</title>
        <authorList>
            <person name="Bruccoleri R.E."/>
            <person name="Oakeley E.J."/>
            <person name="Faust A.M.E."/>
            <person name="Altorfer M."/>
            <person name="Dessus-Babus S."/>
            <person name="Burckhardt D."/>
            <person name="Oertli M."/>
            <person name="Naumann U."/>
            <person name="Petersen F."/>
            <person name="Wong J."/>
        </authorList>
    </citation>
    <scope>NUCLEOTIDE SEQUENCE</scope>
    <source>
        <strain evidence="11">GSM-AAB239-AS_SAM_17_03QT</strain>
    </source>
</reference>
<dbReference type="GO" id="GO:0005634">
    <property type="term" value="C:nucleus"/>
    <property type="evidence" value="ECO:0007669"/>
    <property type="project" value="UniProtKB-SubCell"/>
</dbReference>
<comment type="caution">
    <text evidence="11">The sequence shown here is derived from an EMBL/GenBank/DDBJ whole genome shotgun (WGS) entry which is preliminary data.</text>
</comment>
<evidence type="ECO:0000313" key="12">
    <source>
        <dbReference type="Proteomes" id="UP001140949"/>
    </source>
</evidence>
<dbReference type="GO" id="GO:0051747">
    <property type="term" value="F:cytosine C-5 DNA demethylase activity"/>
    <property type="evidence" value="ECO:0007669"/>
    <property type="project" value="UniProtKB-ARBA"/>
</dbReference>
<feature type="compositionally biased region" description="Polar residues" evidence="9">
    <location>
        <begin position="102"/>
        <end position="122"/>
    </location>
</feature>
<dbReference type="InterPro" id="IPR044811">
    <property type="entry name" value="DME/ROS1"/>
</dbReference>
<proteinExistence type="inferred from homology"/>
<accession>A0AAX6EKS4</accession>
<comment type="cofactor">
    <cofactor evidence="1">
        <name>[4Fe-4S] cluster</name>
        <dbReference type="ChEBI" id="CHEBI:49883"/>
    </cofactor>
</comment>
<dbReference type="GO" id="GO:0051539">
    <property type="term" value="F:4 iron, 4 sulfur cluster binding"/>
    <property type="evidence" value="ECO:0007669"/>
    <property type="project" value="InterPro"/>
</dbReference>
<dbReference type="InterPro" id="IPR003265">
    <property type="entry name" value="HhH-GPD_domain"/>
</dbReference>
<dbReference type="InterPro" id="IPR011257">
    <property type="entry name" value="DNA_glycosylase"/>
</dbReference>
<evidence type="ECO:0000259" key="10">
    <source>
        <dbReference type="SMART" id="SM00478"/>
    </source>
</evidence>
<evidence type="ECO:0000256" key="3">
    <source>
        <dbReference type="ARBA" id="ARBA00005646"/>
    </source>
</evidence>
<keyword evidence="4" id="KW-0479">Metal-binding</keyword>
<feature type="compositionally biased region" description="Polar residues" evidence="9">
    <location>
        <begin position="139"/>
        <end position="164"/>
    </location>
</feature>
<dbReference type="GO" id="GO:0019104">
    <property type="term" value="F:DNA N-glycosylase activity"/>
    <property type="evidence" value="ECO:0007669"/>
    <property type="project" value="InterPro"/>
</dbReference>
<dbReference type="SMART" id="SM00525">
    <property type="entry name" value="FES"/>
    <property type="match status" value="1"/>
</dbReference>
<protein>
    <submittedName>
        <fullName evidence="11">Transcriptional activator DEMETER-like</fullName>
    </submittedName>
</protein>
<evidence type="ECO:0000256" key="7">
    <source>
        <dbReference type="ARBA" id="ARBA00023125"/>
    </source>
</evidence>
<evidence type="ECO:0000256" key="8">
    <source>
        <dbReference type="ARBA" id="ARBA00023242"/>
    </source>
</evidence>
<feature type="region of interest" description="Disordered" evidence="9">
    <location>
        <begin position="529"/>
        <end position="551"/>
    </location>
</feature>
<dbReference type="EMBL" id="JANAVB010035820">
    <property type="protein sequence ID" value="KAJ6804528.1"/>
    <property type="molecule type" value="Genomic_DNA"/>
</dbReference>
<dbReference type="GO" id="GO:0141166">
    <property type="term" value="P:chromosomal 5-methylcytosine DNA demethylation pathway"/>
    <property type="evidence" value="ECO:0007669"/>
    <property type="project" value="InterPro"/>
</dbReference>
<dbReference type="GO" id="GO:0046872">
    <property type="term" value="F:metal ion binding"/>
    <property type="evidence" value="ECO:0007669"/>
    <property type="project" value="UniProtKB-KW"/>
</dbReference>
<feature type="compositionally biased region" description="Basic and acidic residues" evidence="9">
    <location>
        <begin position="485"/>
        <end position="495"/>
    </location>
</feature>